<feature type="region of interest" description="Disordered" evidence="1">
    <location>
        <begin position="148"/>
        <end position="191"/>
    </location>
</feature>
<feature type="region of interest" description="Disordered" evidence="1">
    <location>
        <begin position="98"/>
        <end position="128"/>
    </location>
</feature>
<feature type="compositionally biased region" description="Gly residues" evidence="1">
    <location>
        <begin position="161"/>
        <end position="186"/>
    </location>
</feature>
<evidence type="ECO:0000256" key="1">
    <source>
        <dbReference type="SAM" id="MobiDB-lite"/>
    </source>
</evidence>
<name>A1TJB6_PARC0</name>
<dbReference type="HOGENOM" id="CLU_856921_0_0_4"/>
<dbReference type="RefSeq" id="WP_011793630.1">
    <property type="nucleotide sequence ID" value="NC_008752.1"/>
</dbReference>
<dbReference type="OrthoDB" id="8811690at2"/>
<dbReference type="EMBL" id="CP000512">
    <property type="protein sequence ID" value="ABM31054.1"/>
    <property type="molecule type" value="Genomic_DNA"/>
</dbReference>
<dbReference type="Proteomes" id="UP000002596">
    <property type="component" value="Chromosome"/>
</dbReference>
<evidence type="ECO:0000313" key="2">
    <source>
        <dbReference type="EMBL" id="ABM31054.1"/>
    </source>
</evidence>
<evidence type="ECO:0008006" key="4">
    <source>
        <dbReference type="Google" id="ProtNLM"/>
    </source>
</evidence>
<dbReference type="STRING" id="397945.Aave_0447"/>
<reference evidence="2 3" key="1">
    <citation type="submission" date="2006-12" db="EMBL/GenBank/DDBJ databases">
        <title>Complete sequence of Acidovorax avenae subsp. citrulli AAC00-1.</title>
        <authorList>
            <consortium name="US DOE Joint Genome Institute"/>
            <person name="Copeland A."/>
            <person name="Lucas S."/>
            <person name="Lapidus A."/>
            <person name="Barry K."/>
            <person name="Detter J.C."/>
            <person name="Glavina del Rio T."/>
            <person name="Dalin E."/>
            <person name="Tice H."/>
            <person name="Pitluck S."/>
            <person name="Kiss H."/>
            <person name="Brettin T."/>
            <person name="Bruce D."/>
            <person name="Han C."/>
            <person name="Tapia R."/>
            <person name="Gilna P."/>
            <person name="Schmutz J."/>
            <person name="Larimer F."/>
            <person name="Land M."/>
            <person name="Hauser L."/>
            <person name="Kyrpides N."/>
            <person name="Kim E."/>
            <person name="Stahl D."/>
            <person name="Richardson P."/>
        </authorList>
    </citation>
    <scope>NUCLEOTIDE SEQUENCE [LARGE SCALE GENOMIC DNA]</scope>
    <source>
        <strain evidence="2 3">AAC00-1</strain>
    </source>
</reference>
<feature type="region of interest" description="Disordered" evidence="1">
    <location>
        <begin position="55"/>
        <end position="84"/>
    </location>
</feature>
<gene>
    <name evidence="2" type="ordered locus">Aave_0447</name>
</gene>
<accession>A1TJB6</accession>
<protein>
    <recommendedName>
        <fullName evidence="4">HpaA</fullName>
    </recommendedName>
</protein>
<dbReference type="KEGG" id="aav:Aave_0447"/>
<dbReference type="AlphaFoldDB" id="A1TJB6"/>
<proteinExistence type="predicted"/>
<sequence>MMLNLFSVFRLKQQRNRQQLQQQLIKRENLREQLHEEDVHKRQRAVLQGRYGDYVFKTLGRPPPPPPPRQSHLPGQGSEHAPDGERTVLDFQADFEQASETGEAVRSERKGQDEEGSREAHEHGMEGVAEHRRDLEELEQYSQDIFLQPGSGTAQQDGRESGSGTGGQSGGSHQGGEGRGHGGQSQAGGSAAKLRMQAMLADFEVGMSSEDPVVQADTLVAALGSIVWASHGNGHPAQAMLLARIAEHLRRQNGGKPLATVAEVREALLRAGLDVAGKPSDRFALLPLQLLNYSRPRTTSQLRLTTERLAGGPAWLLPRMPERS</sequence>
<evidence type="ECO:0000313" key="3">
    <source>
        <dbReference type="Proteomes" id="UP000002596"/>
    </source>
</evidence>
<feature type="compositionally biased region" description="Basic and acidic residues" evidence="1">
    <location>
        <begin position="103"/>
        <end position="128"/>
    </location>
</feature>
<organism evidence="2 3">
    <name type="scientific">Paracidovorax citrulli (strain AAC00-1)</name>
    <name type="common">Acidovorax citrulli</name>
    <dbReference type="NCBI Taxonomy" id="397945"/>
    <lineage>
        <taxon>Bacteria</taxon>
        <taxon>Pseudomonadati</taxon>
        <taxon>Pseudomonadota</taxon>
        <taxon>Betaproteobacteria</taxon>
        <taxon>Burkholderiales</taxon>
        <taxon>Comamonadaceae</taxon>
        <taxon>Paracidovorax</taxon>
    </lineage>
</organism>